<dbReference type="InterPro" id="IPR037171">
    <property type="entry name" value="NagB/RpiA_transferase-like"/>
</dbReference>
<dbReference type="Pfam" id="PF01182">
    <property type="entry name" value="Glucosamine_iso"/>
    <property type="match status" value="1"/>
</dbReference>
<dbReference type="PANTHER" id="PTHR11280">
    <property type="entry name" value="GLUCOSAMINE-6-PHOSPHATE ISOMERASE"/>
    <property type="match status" value="1"/>
</dbReference>
<dbReference type="Proteomes" id="UP000651475">
    <property type="component" value="Unassembled WGS sequence"/>
</dbReference>
<comment type="caution">
    <text evidence="2">The sequence shown here is derived from an EMBL/GenBank/DDBJ whole genome shotgun (WGS) entry which is preliminary data.</text>
</comment>
<dbReference type="InterPro" id="IPR006148">
    <property type="entry name" value="Glc/Gal-6P_isomerase"/>
</dbReference>
<dbReference type="EMBL" id="JACOOJ010000003">
    <property type="protein sequence ID" value="MBC5631693.1"/>
    <property type="molecule type" value="Genomic_DNA"/>
</dbReference>
<name>A0ABR7DJX6_9BACT</name>
<protein>
    <submittedName>
        <fullName evidence="2">Glucosamine-6-phosphate deaminase</fullName>
    </submittedName>
</protein>
<evidence type="ECO:0000313" key="3">
    <source>
        <dbReference type="Proteomes" id="UP000651475"/>
    </source>
</evidence>
<sequence length="256" mass="28357">MKIDNLSIYIFPDRQAMGRQAAADVSAAIRELLERKAEIGMIFAAAPSQNEFLSALIADRSIPWERVNAFHMDEYIGLSPDAPQGFGNFLKERLFDKVPFRNVYYIPNDATDHAAAIAGYSRLLADKGVDIVCMGIGENGHIAFNDPHVADFADPLPMKVVELDPRCRRQQVNDGCFHTLAEVPERAFTLTIPVLMSAPCTFCIVPARTKAGAVYNTLYAPISEQNPSTILRRKENARLYLDADSASLLPEDQPSK</sequence>
<dbReference type="PANTHER" id="PTHR11280:SF6">
    <property type="entry name" value="GLUCOSAMINE-6-PHOSPHATE ISOMERASE NAGB"/>
    <property type="match status" value="1"/>
</dbReference>
<dbReference type="InterPro" id="IPR004547">
    <property type="entry name" value="Glucosamine6P_isomerase"/>
</dbReference>
<reference evidence="2 3" key="1">
    <citation type="submission" date="2020-08" db="EMBL/GenBank/DDBJ databases">
        <title>Genome public.</title>
        <authorList>
            <person name="Liu C."/>
            <person name="Sun Q."/>
        </authorList>
    </citation>
    <scope>NUCLEOTIDE SEQUENCE [LARGE SCALE GENOMIC DNA]</scope>
    <source>
        <strain evidence="2 3">NSJ-79</strain>
    </source>
</reference>
<dbReference type="Gene3D" id="3.40.50.1360">
    <property type="match status" value="1"/>
</dbReference>
<organism evidence="2 3">
    <name type="scientific">Parabacteroides hominis</name>
    <dbReference type="NCBI Taxonomy" id="2763057"/>
    <lineage>
        <taxon>Bacteria</taxon>
        <taxon>Pseudomonadati</taxon>
        <taxon>Bacteroidota</taxon>
        <taxon>Bacteroidia</taxon>
        <taxon>Bacteroidales</taxon>
        <taxon>Tannerellaceae</taxon>
        <taxon>Parabacteroides</taxon>
    </lineage>
</organism>
<evidence type="ECO:0000313" key="2">
    <source>
        <dbReference type="EMBL" id="MBC5631693.1"/>
    </source>
</evidence>
<evidence type="ECO:0000259" key="1">
    <source>
        <dbReference type="Pfam" id="PF01182"/>
    </source>
</evidence>
<dbReference type="SUPFAM" id="SSF100950">
    <property type="entry name" value="NagB/RpiA/CoA transferase-like"/>
    <property type="match status" value="1"/>
</dbReference>
<accession>A0ABR7DJX6</accession>
<keyword evidence="3" id="KW-1185">Reference proteome</keyword>
<gene>
    <name evidence="2" type="ORF">H8S65_02710</name>
</gene>
<dbReference type="RefSeq" id="WP_186928430.1">
    <property type="nucleotide sequence ID" value="NZ_JACOOJ010000003.1"/>
</dbReference>
<dbReference type="CDD" id="cd01399">
    <property type="entry name" value="GlcN6P_deaminase"/>
    <property type="match status" value="1"/>
</dbReference>
<feature type="domain" description="Glucosamine/galactosamine-6-phosphate isomerase" evidence="1">
    <location>
        <begin position="12"/>
        <end position="235"/>
    </location>
</feature>
<proteinExistence type="predicted"/>